<sequence>MVPAASAAPASDSVSAKVQKVKKAKIIDWDAPKPAKPSKAIDWDAPKPIGGGVSTLRIDWD</sequence>
<gene>
    <name evidence="1" type="ORF">NQV15_13090</name>
</gene>
<keyword evidence="2" id="KW-1185">Reference proteome</keyword>
<evidence type="ECO:0000313" key="2">
    <source>
        <dbReference type="Proteomes" id="UP001316184"/>
    </source>
</evidence>
<accession>A0ABY5M3L2</accession>
<proteinExistence type="predicted"/>
<dbReference type="EMBL" id="CP102173">
    <property type="protein sequence ID" value="UUP12785.1"/>
    <property type="molecule type" value="Genomic_DNA"/>
</dbReference>
<name>A0ABY5M3L2_9ACTN</name>
<dbReference type="RefSeq" id="WP_232401913.1">
    <property type="nucleotide sequence ID" value="NZ_CP102173.1"/>
</dbReference>
<dbReference type="Proteomes" id="UP001316184">
    <property type="component" value="Chromosome"/>
</dbReference>
<organism evidence="1 2">
    <name type="scientific">Aeromicrobium wangtongii</name>
    <dbReference type="NCBI Taxonomy" id="2969247"/>
    <lineage>
        <taxon>Bacteria</taxon>
        <taxon>Bacillati</taxon>
        <taxon>Actinomycetota</taxon>
        <taxon>Actinomycetes</taxon>
        <taxon>Propionibacteriales</taxon>
        <taxon>Nocardioidaceae</taxon>
        <taxon>Aeromicrobium</taxon>
    </lineage>
</organism>
<evidence type="ECO:0000313" key="1">
    <source>
        <dbReference type="EMBL" id="UUP12785.1"/>
    </source>
</evidence>
<reference evidence="1 2" key="1">
    <citation type="submission" date="2022-08" db="EMBL/GenBank/DDBJ databases">
        <title>novel species in genus Aeromicrobium.</title>
        <authorList>
            <person name="Ye L."/>
        </authorList>
    </citation>
    <scope>NUCLEOTIDE SEQUENCE [LARGE SCALE GENOMIC DNA]</scope>
    <source>
        <strain evidence="2">zg-Y1379</strain>
    </source>
</reference>
<protein>
    <submittedName>
        <fullName evidence="1">CDK5RAP3 family protein</fullName>
    </submittedName>
</protein>